<comment type="caution">
    <text evidence="1">The sequence shown here is derived from an EMBL/GenBank/DDBJ whole genome shotgun (WGS) entry which is preliminary data.</text>
</comment>
<name>A0AA39ZI19_9PEZI</name>
<proteinExistence type="predicted"/>
<evidence type="ECO:0000313" key="2">
    <source>
        <dbReference type="Proteomes" id="UP001174997"/>
    </source>
</evidence>
<keyword evidence="2" id="KW-1185">Reference proteome</keyword>
<dbReference type="AlphaFoldDB" id="A0AA39ZI19"/>
<protein>
    <submittedName>
        <fullName evidence="1">Uncharacterized protein</fullName>
    </submittedName>
</protein>
<gene>
    <name evidence="1" type="ORF">QBC41DRAFT_354253</name>
</gene>
<reference evidence="1" key="1">
    <citation type="submission" date="2023-06" db="EMBL/GenBank/DDBJ databases">
        <title>Genome-scale phylogeny and comparative genomics of the fungal order Sordariales.</title>
        <authorList>
            <consortium name="Lawrence Berkeley National Laboratory"/>
            <person name="Hensen N."/>
            <person name="Bonometti L."/>
            <person name="Westerberg I."/>
            <person name="Brannstrom I.O."/>
            <person name="Guillou S."/>
            <person name="Cros-Aarteil S."/>
            <person name="Calhoun S."/>
            <person name="Haridas S."/>
            <person name="Kuo A."/>
            <person name="Mondo S."/>
            <person name="Pangilinan J."/>
            <person name="Riley R."/>
            <person name="Labutti K."/>
            <person name="Andreopoulos B."/>
            <person name="Lipzen A."/>
            <person name="Chen C."/>
            <person name="Yanf M."/>
            <person name="Daum C."/>
            <person name="Ng V."/>
            <person name="Clum A."/>
            <person name="Steindorff A."/>
            <person name="Ohm R."/>
            <person name="Martin F."/>
            <person name="Silar P."/>
            <person name="Natvig D."/>
            <person name="Lalanne C."/>
            <person name="Gautier V."/>
            <person name="Ament-Velasquez S.L."/>
            <person name="Kruys A."/>
            <person name="Hutchinson M.I."/>
            <person name="Powell A.J."/>
            <person name="Barry K."/>
            <person name="Miller A.N."/>
            <person name="Grigoriev I.V."/>
            <person name="Debuchy R."/>
            <person name="Gladieux P."/>
            <person name="Thoren M.H."/>
            <person name="Johannesson H."/>
        </authorList>
    </citation>
    <scope>NUCLEOTIDE SEQUENCE</scope>
    <source>
        <strain evidence="1">CBS 307.81</strain>
    </source>
</reference>
<dbReference type="EMBL" id="JAULSY010000021">
    <property type="protein sequence ID" value="KAK0671450.1"/>
    <property type="molecule type" value="Genomic_DNA"/>
</dbReference>
<organism evidence="1 2">
    <name type="scientific">Cercophora samala</name>
    <dbReference type="NCBI Taxonomy" id="330535"/>
    <lineage>
        <taxon>Eukaryota</taxon>
        <taxon>Fungi</taxon>
        <taxon>Dikarya</taxon>
        <taxon>Ascomycota</taxon>
        <taxon>Pezizomycotina</taxon>
        <taxon>Sordariomycetes</taxon>
        <taxon>Sordariomycetidae</taxon>
        <taxon>Sordariales</taxon>
        <taxon>Lasiosphaeriaceae</taxon>
        <taxon>Cercophora</taxon>
    </lineage>
</organism>
<evidence type="ECO:0000313" key="1">
    <source>
        <dbReference type="EMBL" id="KAK0671450.1"/>
    </source>
</evidence>
<sequence>MSLVRYVHAKRALATSTNSLITTTGAVGGMVVGGPAGAIAGGAANVIITTVGKSAAVVVTTGSLASLVQGASKNVFNNTPNVKEPEPKPPKVKKVTQNQDTRCKNLIQDLKAFVPQYLVYSLNDAYATVHLYRDPVVIAGYPWAPANEAVPGQYDAFQRKKAGSPASNEKPLHRKIYEKLKQILDDHNHGTQLTGNKLKIMNMILGKEPGGFNAVWIEIESPMSIMDLRLQGFSELMASEADSMD</sequence>
<accession>A0AA39ZI19</accession>
<dbReference type="Proteomes" id="UP001174997">
    <property type="component" value="Unassembled WGS sequence"/>
</dbReference>